<organism evidence="1 2">
    <name type="scientific">Goodea atripinnis</name>
    <dbReference type="NCBI Taxonomy" id="208336"/>
    <lineage>
        <taxon>Eukaryota</taxon>
        <taxon>Metazoa</taxon>
        <taxon>Chordata</taxon>
        <taxon>Craniata</taxon>
        <taxon>Vertebrata</taxon>
        <taxon>Euteleostomi</taxon>
        <taxon>Actinopterygii</taxon>
        <taxon>Neopterygii</taxon>
        <taxon>Teleostei</taxon>
        <taxon>Neoteleostei</taxon>
        <taxon>Acanthomorphata</taxon>
        <taxon>Ovalentaria</taxon>
        <taxon>Atherinomorphae</taxon>
        <taxon>Cyprinodontiformes</taxon>
        <taxon>Goodeidae</taxon>
        <taxon>Goodea</taxon>
    </lineage>
</organism>
<gene>
    <name evidence="1" type="ORF">GOODEAATRI_003304</name>
</gene>
<dbReference type="Proteomes" id="UP001476798">
    <property type="component" value="Unassembled WGS sequence"/>
</dbReference>
<dbReference type="EMBL" id="JAHRIO010070092">
    <property type="protein sequence ID" value="MEQ2180645.1"/>
    <property type="molecule type" value="Genomic_DNA"/>
</dbReference>
<sequence length="104" mass="11530">MGRGHQGERVGFFLEVILGVAIQRSQLGMKACGCVTSRLRRRRLTRSFKGRGIKSHQGAETSWSPAGKLGAVTVSLEPKVMFSVTRAHSHQPWSSRRQIRSPCV</sequence>
<evidence type="ECO:0000313" key="2">
    <source>
        <dbReference type="Proteomes" id="UP001476798"/>
    </source>
</evidence>
<evidence type="ECO:0000313" key="1">
    <source>
        <dbReference type="EMBL" id="MEQ2180645.1"/>
    </source>
</evidence>
<comment type="caution">
    <text evidence="1">The sequence shown here is derived from an EMBL/GenBank/DDBJ whole genome shotgun (WGS) entry which is preliminary data.</text>
</comment>
<proteinExistence type="predicted"/>
<name>A0ABV0PB26_9TELE</name>
<keyword evidence="2" id="KW-1185">Reference proteome</keyword>
<reference evidence="1 2" key="1">
    <citation type="submission" date="2021-06" db="EMBL/GenBank/DDBJ databases">
        <authorList>
            <person name="Palmer J.M."/>
        </authorList>
    </citation>
    <scope>NUCLEOTIDE SEQUENCE [LARGE SCALE GENOMIC DNA]</scope>
    <source>
        <strain evidence="1 2">GA_2019</strain>
        <tissue evidence="1">Muscle</tissue>
    </source>
</reference>
<accession>A0ABV0PB26</accession>
<protein>
    <submittedName>
        <fullName evidence="1">Uncharacterized protein</fullName>
    </submittedName>
</protein>